<dbReference type="GO" id="GO:0046642">
    <property type="term" value="P:negative regulation of alpha-beta T cell proliferation"/>
    <property type="evidence" value="ECO:0007669"/>
    <property type="project" value="TreeGrafter"/>
</dbReference>
<comment type="caution">
    <text evidence="1">Lacks conserved residue(s) required for the propagation of feature annotation.</text>
</comment>
<dbReference type="GO" id="GO:2000406">
    <property type="term" value="P:positive regulation of T cell migration"/>
    <property type="evidence" value="ECO:0007669"/>
    <property type="project" value="TreeGrafter"/>
</dbReference>
<dbReference type="InterPro" id="IPR001368">
    <property type="entry name" value="TNFR/NGFR_Cys_rich_reg"/>
</dbReference>
<dbReference type="GO" id="GO:0002720">
    <property type="term" value="P:positive regulation of cytokine production involved in immune response"/>
    <property type="evidence" value="ECO:0007669"/>
    <property type="project" value="TreeGrafter"/>
</dbReference>
<comment type="caution">
    <text evidence="5">The sequence shown here is derived from an EMBL/GenBank/DDBJ whole genome shotgun (WGS) entry which is preliminary data.</text>
</comment>
<evidence type="ECO:0000313" key="6">
    <source>
        <dbReference type="Proteomes" id="UP000677803"/>
    </source>
</evidence>
<feature type="region of interest" description="Disordered" evidence="2">
    <location>
        <begin position="1"/>
        <end position="74"/>
    </location>
</feature>
<dbReference type="PROSITE" id="PS00652">
    <property type="entry name" value="TNFR_NGFR_1"/>
    <property type="match status" value="1"/>
</dbReference>
<evidence type="ECO:0000259" key="4">
    <source>
        <dbReference type="PROSITE" id="PS50050"/>
    </source>
</evidence>
<feature type="compositionally biased region" description="Basic and acidic residues" evidence="2">
    <location>
        <begin position="31"/>
        <end position="40"/>
    </location>
</feature>
<dbReference type="SUPFAM" id="SSF57586">
    <property type="entry name" value="TNF receptor-like"/>
    <property type="match status" value="3"/>
</dbReference>
<accession>A0A8S4BB49</accession>
<keyword evidence="3" id="KW-1133">Transmembrane helix</keyword>
<keyword evidence="3" id="KW-0472">Membrane</keyword>
<dbReference type="PANTHER" id="PTHR46838:SF1">
    <property type="entry name" value="TUMOR NECROSIS FACTOR RECEPTOR SUPERFAMILY MEMBER 14"/>
    <property type="match status" value="1"/>
</dbReference>
<feature type="repeat" description="TNFR-Cys" evidence="1">
    <location>
        <begin position="158"/>
        <end position="200"/>
    </location>
</feature>
<dbReference type="PROSITE" id="PS50050">
    <property type="entry name" value="TNFR_NGFR_2"/>
    <property type="match status" value="1"/>
</dbReference>
<protein>
    <submittedName>
        <fullName evidence="5">(Atlantic silverside) hypothetical protein</fullName>
    </submittedName>
</protein>
<feature type="transmembrane region" description="Helical" evidence="3">
    <location>
        <begin position="292"/>
        <end position="309"/>
    </location>
</feature>
<dbReference type="Gene3D" id="2.10.50.10">
    <property type="entry name" value="Tumor Necrosis Factor Receptor, subunit A, domain 2"/>
    <property type="match status" value="6"/>
</dbReference>
<dbReference type="OrthoDB" id="10031141at2759"/>
<reference evidence="5" key="1">
    <citation type="submission" date="2021-05" db="EMBL/GenBank/DDBJ databases">
        <authorList>
            <person name="Tigano A."/>
        </authorList>
    </citation>
    <scope>NUCLEOTIDE SEQUENCE</scope>
</reference>
<dbReference type="GO" id="GO:0009897">
    <property type="term" value="C:external side of plasma membrane"/>
    <property type="evidence" value="ECO:0007669"/>
    <property type="project" value="TreeGrafter"/>
</dbReference>
<name>A0A8S4BB49_9TELE</name>
<gene>
    <name evidence="5" type="ORF">MMEN_LOCUS15735</name>
</gene>
<feature type="disulfide bond" evidence="1">
    <location>
        <begin position="159"/>
        <end position="174"/>
    </location>
</feature>
<dbReference type="GO" id="GO:0050830">
    <property type="term" value="P:defense response to Gram-positive bacterium"/>
    <property type="evidence" value="ECO:0007669"/>
    <property type="project" value="TreeGrafter"/>
</dbReference>
<dbReference type="Proteomes" id="UP000677803">
    <property type="component" value="Unassembled WGS sequence"/>
</dbReference>
<dbReference type="GO" id="GO:0050829">
    <property type="term" value="P:defense response to Gram-negative bacterium"/>
    <property type="evidence" value="ECO:0007669"/>
    <property type="project" value="TreeGrafter"/>
</dbReference>
<dbReference type="SMART" id="SM00208">
    <property type="entry name" value="TNFR"/>
    <property type="match status" value="6"/>
</dbReference>
<sequence length="401" mass="43106">MATDVRERHVHAQGARAPAGEEIEPITARTCKPEKIRGETDPNNNRRRRITNMSRTGVRTGSDPESEPGSRVRSDCTEASSTLCVPCTSGTFMDKPNAMKQCVPCRNCDPVFCVSITPGSCCQPKEFPTDDGQCCPMCNEGTFVTRDCTDLLRTQCSNCDPGTFMNRPSGMKKCFLCTPCDPGRGLFVRRPCSTMRDTVCGVQDRFFCKTEAENGGCSQAERHSRCVQGQRTTAAGTSRADTQCEACAAGSFSTDGLNCTLWTQCPEGQIKVKEGSLTGDVVCSSAHRSRPGIAGAFTVFGLMVIGVLIKGRGLFVSRPCSTIRDTVCGVQDGFFCKTEAENGGCSQAERHSRCVQGQRTTAPGTSRADTQCEACAAGSFSTDGLNCTLWTQCPEGQIKVP</sequence>
<evidence type="ECO:0000313" key="5">
    <source>
        <dbReference type="EMBL" id="CAG5968142.1"/>
    </source>
</evidence>
<organism evidence="5 6">
    <name type="scientific">Menidia menidia</name>
    <name type="common">Atlantic silverside</name>
    <dbReference type="NCBI Taxonomy" id="238744"/>
    <lineage>
        <taxon>Eukaryota</taxon>
        <taxon>Metazoa</taxon>
        <taxon>Chordata</taxon>
        <taxon>Craniata</taxon>
        <taxon>Vertebrata</taxon>
        <taxon>Euteleostomi</taxon>
        <taxon>Actinopterygii</taxon>
        <taxon>Neopterygii</taxon>
        <taxon>Teleostei</taxon>
        <taxon>Neoteleostei</taxon>
        <taxon>Acanthomorphata</taxon>
        <taxon>Ovalentaria</taxon>
        <taxon>Atherinomorphae</taxon>
        <taxon>Atheriniformes</taxon>
        <taxon>Atherinopsidae</taxon>
        <taxon>Menidiinae</taxon>
        <taxon>Menidia</taxon>
    </lineage>
</organism>
<keyword evidence="1" id="KW-1015">Disulfide bond</keyword>
<dbReference type="AlphaFoldDB" id="A0A8S4BB49"/>
<dbReference type="PANTHER" id="PTHR46838">
    <property type="entry name" value="TUMOR NECROSIS FACTOR RECEPTOR SUPERFAMILY MEMBER 14"/>
    <property type="match status" value="1"/>
</dbReference>
<evidence type="ECO:0000256" key="1">
    <source>
        <dbReference type="PROSITE-ProRule" id="PRU00206"/>
    </source>
</evidence>
<keyword evidence="6" id="KW-1185">Reference proteome</keyword>
<proteinExistence type="predicted"/>
<dbReference type="Pfam" id="PF00020">
    <property type="entry name" value="TNFR_c6"/>
    <property type="match status" value="3"/>
</dbReference>
<feature type="domain" description="TNFR-Cys" evidence="4">
    <location>
        <begin position="158"/>
        <end position="200"/>
    </location>
</feature>
<dbReference type="EMBL" id="CAJRST010028890">
    <property type="protein sequence ID" value="CAG5968142.1"/>
    <property type="molecule type" value="Genomic_DNA"/>
</dbReference>
<keyword evidence="3" id="KW-0812">Transmembrane</keyword>
<evidence type="ECO:0000256" key="3">
    <source>
        <dbReference type="SAM" id="Phobius"/>
    </source>
</evidence>
<evidence type="ECO:0000256" key="2">
    <source>
        <dbReference type="SAM" id="MobiDB-lite"/>
    </source>
</evidence>